<dbReference type="InterPro" id="IPR051448">
    <property type="entry name" value="CdaR-like_regulators"/>
</dbReference>
<dbReference type="Proteomes" id="UP000000851">
    <property type="component" value="Chromosome"/>
</dbReference>
<sequence length="514" mass="52542">MTTVSARYETGLLHVERLLADPAARPSGAALVGALAVDLDGAVVVLGADGAVLARAGSAAGAHVARRFVTLDGSATGTASGAANGTATGSAERGLGEGQQDWSDWSVRVWPLAAGGGRSLVAARRRPWTSPIEATAGRAATIIATALLADENDIERERLAGGRRAVWRSVLQLLMTGQVAEAQRVAGALEPAILDTDRVRMHVLAGRPRDRNSLLGACETRLAGLAVCVSCPARSGHVIIIEPVHGAQPVRGIEPGSEGLAPVPAALAELTTGSATRRLGSSRCHPIAATAAGYVQAVGALAVAAVRPDRMADAEESTGLTDLLPAEAGGWASAVLAPLIAGDEDGTLRHTLAVALAFTRAEAAAILGVHRNTVHARLATAAHLLRVDLGRLPERAAIDLALRAQSGVGEASLPEVLSAPQLKIWAADLLDRLDGSVAPRGPARMRDLLRAFICADGGITVAAYAVGLSPNSASRWLVAAEAVGGLRLRHGYGGAHEVAVALAVDEGLPLLPGR</sequence>
<dbReference type="OrthoDB" id="3674804at2"/>
<evidence type="ECO:0000256" key="1">
    <source>
        <dbReference type="SAM" id="MobiDB-lite"/>
    </source>
</evidence>
<dbReference type="InterPro" id="IPR042070">
    <property type="entry name" value="PucR_C-HTH_sf"/>
</dbReference>
<evidence type="ECO:0000313" key="3">
    <source>
        <dbReference type="EMBL" id="ACU69985.1"/>
    </source>
</evidence>
<dbReference type="InterPro" id="IPR025736">
    <property type="entry name" value="PucR_C-HTH_dom"/>
</dbReference>
<feature type="compositionally biased region" description="Low complexity" evidence="1">
    <location>
        <begin position="77"/>
        <end position="91"/>
    </location>
</feature>
<dbReference type="Gene3D" id="1.10.10.2840">
    <property type="entry name" value="PucR C-terminal helix-turn-helix domain"/>
    <property type="match status" value="1"/>
</dbReference>
<dbReference type="PANTHER" id="PTHR33744:SF1">
    <property type="entry name" value="DNA-BINDING TRANSCRIPTIONAL ACTIVATOR ADER"/>
    <property type="match status" value="1"/>
</dbReference>
<dbReference type="PANTHER" id="PTHR33744">
    <property type="entry name" value="CARBOHYDRATE DIACID REGULATOR"/>
    <property type="match status" value="1"/>
</dbReference>
<name>C7Q4C5_CATAD</name>
<protein>
    <submittedName>
        <fullName evidence="3">Transcriptional regulator, CdaR</fullName>
    </submittedName>
</protein>
<dbReference type="Pfam" id="PF13556">
    <property type="entry name" value="HTH_30"/>
    <property type="match status" value="1"/>
</dbReference>
<accession>C7Q4C5</accession>
<feature type="domain" description="PucR C-terminal helix-turn-helix" evidence="2">
    <location>
        <begin position="348"/>
        <end position="404"/>
    </location>
</feature>
<gene>
    <name evidence="3" type="ordered locus">Caci_1059</name>
</gene>
<dbReference type="eggNOG" id="COG2508">
    <property type="taxonomic scope" value="Bacteria"/>
</dbReference>
<evidence type="ECO:0000259" key="2">
    <source>
        <dbReference type="Pfam" id="PF13556"/>
    </source>
</evidence>
<dbReference type="HOGENOM" id="CLU_529656_0_0_11"/>
<evidence type="ECO:0000313" key="4">
    <source>
        <dbReference type="Proteomes" id="UP000000851"/>
    </source>
</evidence>
<dbReference type="KEGG" id="cai:Caci_1059"/>
<dbReference type="RefSeq" id="WP_012785279.1">
    <property type="nucleotide sequence ID" value="NC_013131.1"/>
</dbReference>
<reference evidence="3 4" key="1">
    <citation type="journal article" date="2009" name="Stand. Genomic Sci.">
        <title>Complete genome sequence of Catenulispora acidiphila type strain (ID 139908).</title>
        <authorList>
            <person name="Copeland A."/>
            <person name="Lapidus A."/>
            <person name="Glavina Del Rio T."/>
            <person name="Nolan M."/>
            <person name="Lucas S."/>
            <person name="Chen F."/>
            <person name="Tice H."/>
            <person name="Cheng J.F."/>
            <person name="Bruce D."/>
            <person name="Goodwin L."/>
            <person name="Pitluck S."/>
            <person name="Mikhailova N."/>
            <person name="Pati A."/>
            <person name="Ivanova N."/>
            <person name="Mavromatis K."/>
            <person name="Chen A."/>
            <person name="Palaniappan K."/>
            <person name="Chain P."/>
            <person name="Land M."/>
            <person name="Hauser L."/>
            <person name="Chang Y.J."/>
            <person name="Jeffries C.D."/>
            <person name="Chertkov O."/>
            <person name="Brettin T."/>
            <person name="Detter J.C."/>
            <person name="Han C."/>
            <person name="Ali Z."/>
            <person name="Tindall B.J."/>
            <person name="Goker M."/>
            <person name="Bristow J."/>
            <person name="Eisen J.A."/>
            <person name="Markowitz V."/>
            <person name="Hugenholtz P."/>
            <person name="Kyrpides N.C."/>
            <person name="Klenk H.P."/>
        </authorList>
    </citation>
    <scope>NUCLEOTIDE SEQUENCE [LARGE SCALE GENOMIC DNA]</scope>
    <source>
        <strain evidence="4">DSM 44928 / JCM 14897 / NBRC 102108 / NRRL B-24433 / ID139908</strain>
    </source>
</reference>
<dbReference type="InParanoid" id="C7Q4C5"/>
<keyword evidence="4" id="KW-1185">Reference proteome</keyword>
<feature type="region of interest" description="Disordered" evidence="1">
    <location>
        <begin position="77"/>
        <end position="98"/>
    </location>
</feature>
<dbReference type="STRING" id="479433.Caci_1059"/>
<proteinExistence type="predicted"/>
<organism evidence="3 4">
    <name type="scientific">Catenulispora acidiphila (strain DSM 44928 / JCM 14897 / NBRC 102108 / NRRL B-24433 / ID139908)</name>
    <dbReference type="NCBI Taxonomy" id="479433"/>
    <lineage>
        <taxon>Bacteria</taxon>
        <taxon>Bacillati</taxon>
        <taxon>Actinomycetota</taxon>
        <taxon>Actinomycetes</taxon>
        <taxon>Catenulisporales</taxon>
        <taxon>Catenulisporaceae</taxon>
        <taxon>Catenulispora</taxon>
    </lineage>
</organism>
<dbReference type="EMBL" id="CP001700">
    <property type="protein sequence ID" value="ACU69985.1"/>
    <property type="molecule type" value="Genomic_DNA"/>
</dbReference>
<dbReference type="AlphaFoldDB" id="C7Q4C5"/>